<gene>
    <name evidence="1" type="ORF">Chro_5792</name>
</gene>
<protein>
    <submittedName>
        <fullName evidence="1">Uncharacterized protein</fullName>
    </submittedName>
</protein>
<dbReference type="EMBL" id="CP003598">
    <property type="protein sequence ID" value="AFY91132.1"/>
    <property type="molecule type" value="Genomic_DNA"/>
</dbReference>
<organism evidence="1 2">
    <name type="scientific">Chroococcidiopsis thermalis (strain PCC 7203)</name>
    <dbReference type="NCBI Taxonomy" id="251229"/>
    <lineage>
        <taxon>Bacteria</taxon>
        <taxon>Bacillati</taxon>
        <taxon>Cyanobacteriota</taxon>
        <taxon>Cyanophyceae</taxon>
        <taxon>Chroococcidiopsidales</taxon>
        <taxon>Chroococcidiopsidaceae</taxon>
        <taxon>Chroococcidiopsis</taxon>
    </lineage>
</organism>
<dbReference type="AlphaFoldDB" id="K9U7Q1"/>
<dbReference type="KEGG" id="cthe:Chro_5792"/>
<dbReference type="HOGENOM" id="CLU_2895855_0_0_3"/>
<keyword evidence="2" id="KW-1185">Reference proteome</keyword>
<evidence type="ECO:0000313" key="2">
    <source>
        <dbReference type="Proteomes" id="UP000010384"/>
    </source>
</evidence>
<accession>K9U7Q1</accession>
<keyword evidence="1" id="KW-0614">Plasmid</keyword>
<dbReference type="Proteomes" id="UP000010384">
    <property type="component" value="Plasmid pCHRO.01"/>
</dbReference>
<geneLocation type="plasmid" evidence="1 2">
    <name>pCHRO.01</name>
</geneLocation>
<name>K9U7Q1_CHRTP</name>
<proteinExistence type="predicted"/>
<dbReference type="InParanoid" id="K9U7Q1"/>
<reference evidence="1 2" key="1">
    <citation type="submission" date="2012-06" db="EMBL/GenBank/DDBJ databases">
        <title>Finished plasmid 1 of genome of Chroococcidiopsis thermalis PCC 7203.</title>
        <authorList>
            <consortium name="US DOE Joint Genome Institute"/>
            <person name="Gugger M."/>
            <person name="Coursin T."/>
            <person name="Rippka R."/>
            <person name="Tandeau De Marsac N."/>
            <person name="Huntemann M."/>
            <person name="Wei C.-L."/>
            <person name="Han J."/>
            <person name="Detter J.C."/>
            <person name="Han C."/>
            <person name="Tapia R."/>
            <person name="Davenport K."/>
            <person name="Daligault H."/>
            <person name="Erkkila T."/>
            <person name="Gu W."/>
            <person name="Munk A.C.C."/>
            <person name="Teshima H."/>
            <person name="Xu Y."/>
            <person name="Chain P."/>
            <person name="Chen A."/>
            <person name="Krypides N."/>
            <person name="Mavromatis K."/>
            <person name="Markowitz V."/>
            <person name="Szeto E."/>
            <person name="Ivanova N."/>
            <person name="Mikhailova N."/>
            <person name="Ovchinnikova G."/>
            <person name="Pagani I."/>
            <person name="Pati A."/>
            <person name="Goodwin L."/>
            <person name="Peters L."/>
            <person name="Pitluck S."/>
            <person name="Woyke T."/>
            <person name="Kerfeld C."/>
        </authorList>
    </citation>
    <scope>NUCLEOTIDE SEQUENCE [LARGE SCALE GENOMIC DNA]</scope>
    <source>
        <strain evidence="1 2">PCC 7203</strain>
        <plasmid evidence="1 2">pCHRO.01</plasmid>
    </source>
</reference>
<dbReference type="RefSeq" id="WP_015163069.1">
    <property type="nucleotide sequence ID" value="NC_019699.1"/>
</dbReference>
<sequence>MRKIAIIGAGQFARFLPSAIKSSLSEAAGGTFPRLLARQSAAQLSAVALWASARAFVSMSLP</sequence>
<evidence type="ECO:0000313" key="1">
    <source>
        <dbReference type="EMBL" id="AFY91132.1"/>
    </source>
</evidence>